<dbReference type="STRING" id="356882.A0A423VKY6"/>
<name>A0A423VKY6_9PEZI</name>
<dbReference type="Pfam" id="PF11374">
    <property type="entry name" value="DUF3176"/>
    <property type="match status" value="1"/>
</dbReference>
<evidence type="ECO:0000256" key="1">
    <source>
        <dbReference type="SAM" id="Phobius"/>
    </source>
</evidence>
<dbReference type="PANTHER" id="PTHR35394:SF5">
    <property type="entry name" value="DUF3176 DOMAIN-CONTAINING PROTEIN"/>
    <property type="match status" value="1"/>
</dbReference>
<keyword evidence="1" id="KW-0472">Membrane</keyword>
<dbReference type="AlphaFoldDB" id="A0A423VKY6"/>
<organism evidence="2 3">
    <name type="scientific">Cytospora schulzeri</name>
    <dbReference type="NCBI Taxonomy" id="448051"/>
    <lineage>
        <taxon>Eukaryota</taxon>
        <taxon>Fungi</taxon>
        <taxon>Dikarya</taxon>
        <taxon>Ascomycota</taxon>
        <taxon>Pezizomycotina</taxon>
        <taxon>Sordariomycetes</taxon>
        <taxon>Sordariomycetidae</taxon>
        <taxon>Diaporthales</taxon>
        <taxon>Cytosporaceae</taxon>
        <taxon>Cytospora</taxon>
    </lineage>
</organism>
<evidence type="ECO:0000313" key="2">
    <source>
        <dbReference type="EMBL" id="ROV91664.1"/>
    </source>
</evidence>
<reference evidence="2 3" key="1">
    <citation type="submission" date="2015-09" db="EMBL/GenBank/DDBJ databases">
        <title>Host preference determinants of Valsa canker pathogens revealed by comparative genomics.</title>
        <authorList>
            <person name="Yin Z."/>
            <person name="Huang L."/>
        </authorList>
    </citation>
    <scope>NUCLEOTIDE SEQUENCE [LARGE SCALE GENOMIC DNA]</scope>
    <source>
        <strain evidence="2 3">03-1</strain>
    </source>
</reference>
<accession>A0A423VKY6</accession>
<protein>
    <submittedName>
        <fullName evidence="2">Uncharacterized protein</fullName>
    </submittedName>
</protein>
<comment type="caution">
    <text evidence="2">The sequence shown here is derived from an EMBL/GenBank/DDBJ whole genome shotgun (WGS) entry which is preliminary data.</text>
</comment>
<keyword evidence="1" id="KW-1133">Transmembrane helix</keyword>
<gene>
    <name evidence="2" type="ORF">VMCG_09261</name>
</gene>
<feature type="transmembrane region" description="Helical" evidence="1">
    <location>
        <begin position="547"/>
        <end position="568"/>
    </location>
</feature>
<sequence>MGRNDPFLGPWTWEATSVIGSALCLAVQISLLAAYDGKPVFTWHGVTLNTIVSVLSTAGKASLLFAVEELVSQWKWILFTDRARPLMDFERIDSASRGPLGSLQLLWNGRETSVLRIAALMMLLDAAIDPFSQQLVQYRQDTVYTDDMDTVIARAVRYSKGNECWSPQVDVDSLTNSVVSDPNETLVLADADFSMQSAVLYGLDRPLDSVIQQRSVRCSTGNCTWPTHESLAVCNRCINLDDKLERFDSDGYLWVDLSMHKDNGITASKNESTGFRLPNGLFLENLRGWVYNEPLDDGKIDAGGGVMMTTFGTGTASQTVGMQDIDTLIWSMSMIRATRDPTNAAAAWPDLPHPAMECALYYCVNSYDTVVENGVLQETATQVRGAVRSPGSWQMADPRFAGWFSPGQLSSIEFNGTSSLLGRTDLAILSPGNNTLYNISQAAVDTISSYLQSTFASDTREFNITDDGSVRGKLNGFSIAGGQYWPTTMQALSSAADFNQTFTSLAASMSNAIRDGADGADGGGGRAQGQLTAGRKGTLTTFYEVRWPWIALHCAILASGVAFFGITLSRNQSAPVWKSSSLAVLSRGHLVQDVVQGTQAVRQMERMAEGARVVLYSPVKVDGLEYDPLETACD</sequence>
<proteinExistence type="predicted"/>
<dbReference type="InterPro" id="IPR021514">
    <property type="entry name" value="DUF3176"/>
</dbReference>
<evidence type="ECO:0000313" key="3">
    <source>
        <dbReference type="Proteomes" id="UP000283895"/>
    </source>
</evidence>
<dbReference type="EMBL" id="LKEA01000054">
    <property type="protein sequence ID" value="ROV91664.1"/>
    <property type="molecule type" value="Genomic_DNA"/>
</dbReference>
<dbReference type="PANTHER" id="PTHR35394">
    <property type="entry name" value="DUF3176 DOMAIN-CONTAINING PROTEIN"/>
    <property type="match status" value="1"/>
</dbReference>
<dbReference type="Proteomes" id="UP000283895">
    <property type="component" value="Unassembled WGS sequence"/>
</dbReference>
<keyword evidence="3" id="KW-1185">Reference proteome</keyword>
<keyword evidence="1" id="KW-0812">Transmembrane</keyword>
<dbReference type="OrthoDB" id="5376804at2759"/>